<reference evidence="3 4" key="1">
    <citation type="journal article" date="2021" name="Elife">
        <title>Chloroplast acquisition without the gene transfer in kleptoplastic sea slugs, Plakobranchus ocellatus.</title>
        <authorList>
            <person name="Maeda T."/>
            <person name="Takahashi S."/>
            <person name="Yoshida T."/>
            <person name="Shimamura S."/>
            <person name="Takaki Y."/>
            <person name="Nagai Y."/>
            <person name="Toyoda A."/>
            <person name="Suzuki Y."/>
            <person name="Arimoto A."/>
            <person name="Ishii H."/>
            <person name="Satoh N."/>
            <person name="Nishiyama T."/>
            <person name="Hasebe M."/>
            <person name="Maruyama T."/>
            <person name="Minagawa J."/>
            <person name="Obokata J."/>
            <person name="Shigenobu S."/>
        </authorList>
    </citation>
    <scope>NUCLEOTIDE SEQUENCE [LARGE SCALE GENOMIC DNA]</scope>
</reference>
<evidence type="ECO:0000259" key="2">
    <source>
        <dbReference type="PROSITE" id="PS50828"/>
    </source>
</evidence>
<keyword evidence="1" id="KW-0732">Signal</keyword>
<accession>A0AAV4B5I6</accession>
<dbReference type="InterPro" id="IPR052772">
    <property type="entry name" value="Endo/PolyKinase_Domain-Protein"/>
</dbReference>
<dbReference type="PANTHER" id="PTHR46535:SF1">
    <property type="entry name" value="NEDD4-BINDING PROTEIN 2"/>
    <property type="match status" value="1"/>
</dbReference>
<sequence>MAIIPAALCALGVYAAYQVLRWCCEDKAQDKSKRDQNKVQKDTVHAQQLRVLQRDIYRDFFNNGKVRSREPILKQSPLRYEARSSCFTREDLAVKKRTVVPAAKISSVPKHMLDLHNLFLDEAMREVRSFLKSKEEAFIRGGCDRADRFIHIITGQGNHSSVKGVPVIKPKVEDYLKRKEFCYRFVNPGMIQVDLMIKRQYL</sequence>
<feature type="signal peptide" evidence="1">
    <location>
        <begin position="1"/>
        <end position="16"/>
    </location>
</feature>
<dbReference type="GO" id="GO:0005634">
    <property type="term" value="C:nucleus"/>
    <property type="evidence" value="ECO:0007669"/>
    <property type="project" value="TreeGrafter"/>
</dbReference>
<evidence type="ECO:0000256" key="1">
    <source>
        <dbReference type="SAM" id="SignalP"/>
    </source>
</evidence>
<dbReference type="PANTHER" id="PTHR46535">
    <property type="entry name" value="NEDD4-BINDING PROTEIN 2"/>
    <property type="match status" value="1"/>
</dbReference>
<name>A0AAV4B5I6_9GAST</name>
<dbReference type="AlphaFoldDB" id="A0AAV4B5I6"/>
<dbReference type="EMBL" id="BLXT01004491">
    <property type="protein sequence ID" value="GFO13634.1"/>
    <property type="molecule type" value="Genomic_DNA"/>
</dbReference>
<dbReference type="PROSITE" id="PS50828">
    <property type="entry name" value="SMR"/>
    <property type="match status" value="1"/>
</dbReference>
<keyword evidence="4" id="KW-1185">Reference proteome</keyword>
<dbReference type="Pfam" id="PF01713">
    <property type="entry name" value="Smr"/>
    <property type="match status" value="1"/>
</dbReference>
<evidence type="ECO:0000313" key="3">
    <source>
        <dbReference type="EMBL" id="GFO13634.1"/>
    </source>
</evidence>
<feature type="chain" id="PRO_5043439062" evidence="1">
    <location>
        <begin position="17"/>
        <end position="202"/>
    </location>
</feature>
<evidence type="ECO:0000313" key="4">
    <source>
        <dbReference type="Proteomes" id="UP000735302"/>
    </source>
</evidence>
<dbReference type="Proteomes" id="UP000735302">
    <property type="component" value="Unassembled WGS sequence"/>
</dbReference>
<dbReference type="GO" id="GO:0004519">
    <property type="term" value="F:endonuclease activity"/>
    <property type="evidence" value="ECO:0007669"/>
    <property type="project" value="TreeGrafter"/>
</dbReference>
<dbReference type="SUPFAM" id="SSF160443">
    <property type="entry name" value="SMR domain-like"/>
    <property type="match status" value="1"/>
</dbReference>
<gene>
    <name evidence="3" type="ORF">PoB_004013900</name>
</gene>
<comment type="caution">
    <text evidence="3">The sequence shown here is derived from an EMBL/GenBank/DDBJ whole genome shotgun (WGS) entry which is preliminary data.</text>
</comment>
<feature type="domain" description="Smr" evidence="2">
    <location>
        <begin position="113"/>
        <end position="196"/>
    </location>
</feature>
<dbReference type="SMART" id="SM00463">
    <property type="entry name" value="SMR"/>
    <property type="match status" value="1"/>
</dbReference>
<dbReference type="InterPro" id="IPR036063">
    <property type="entry name" value="Smr_dom_sf"/>
</dbReference>
<proteinExistence type="predicted"/>
<organism evidence="3 4">
    <name type="scientific">Plakobranchus ocellatus</name>
    <dbReference type="NCBI Taxonomy" id="259542"/>
    <lineage>
        <taxon>Eukaryota</taxon>
        <taxon>Metazoa</taxon>
        <taxon>Spiralia</taxon>
        <taxon>Lophotrochozoa</taxon>
        <taxon>Mollusca</taxon>
        <taxon>Gastropoda</taxon>
        <taxon>Heterobranchia</taxon>
        <taxon>Euthyneura</taxon>
        <taxon>Panpulmonata</taxon>
        <taxon>Sacoglossa</taxon>
        <taxon>Placobranchoidea</taxon>
        <taxon>Plakobranchidae</taxon>
        <taxon>Plakobranchus</taxon>
    </lineage>
</organism>
<protein>
    <submittedName>
        <fullName evidence="3">Nedd4-binding protein 2</fullName>
    </submittedName>
</protein>
<dbReference type="InterPro" id="IPR002625">
    <property type="entry name" value="Smr_dom"/>
</dbReference>
<dbReference type="Gene3D" id="3.30.1370.110">
    <property type="match status" value="1"/>
</dbReference>